<dbReference type="SMART" id="SM00450">
    <property type="entry name" value="RHOD"/>
    <property type="match status" value="1"/>
</dbReference>
<keyword evidence="4" id="KW-1185">Reference proteome</keyword>
<organism evidence="3 4">
    <name type="scientific">Prosthecobacter fusiformis</name>
    <dbReference type="NCBI Taxonomy" id="48464"/>
    <lineage>
        <taxon>Bacteria</taxon>
        <taxon>Pseudomonadati</taxon>
        <taxon>Verrucomicrobiota</taxon>
        <taxon>Verrucomicrobiia</taxon>
        <taxon>Verrucomicrobiales</taxon>
        <taxon>Verrucomicrobiaceae</taxon>
        <taxon>Prosthecobacter</taxon>
    </lineage>
</organism>
<dbReference type="EMBL" id="SOCA01000022">
    <property type="protein sequence ID" value="TDU62464.1"/>
    <property type="molecule type" value="Genomic_DNA"/>
</dbReference>
<dbReference type="InterPro" id="IPR050229">
    <property type="entry name" value="GlpE_sulfurtransferase"/>
</dbReference>
<dbReference type="OrthoDB" id="9800872at2"/>
<dbReference type="PROSITE" id="PS50206">
    <property type="entry name" value="RHODANESE_3"/>
    <property type="match status" value="1"/>
</dbReference>
<feature type="chain" id="PRO_5020488263" evidence="1">
    <location>
        <begin position="20"/>
        <end position="126"/>
    </location>
</feature>
<dbReference type="PANTHER" id="PTHR43031">
    <property type="entry name" value="FAD-DEPENDENT OXIDOREDUCTASE"/>
    <property type="match status" value="1"/>
</dbReference>
<evidence type="ECO:0000313" key="4">
    <source>
        <dbReference type="Proteomes" id="UP000295662"/>
    </source>
</evidence>
<dbReference type="RefSeq" id="WP_133797664.1">
    <property type="nucleotide sequence ID" value="NZ_SOCA01000022.1"/>
</dbReference>
<protein>
    <submittedName>
        <fullName evidence="3">Rhodanese-related sulfurtransferase</fullName>
    </submittedName>
</protein>
<feature type="signal peptide" evidence="1">
    <location>
        <begin position="1"/>
        <end position="19"/>
    </location>
</feature>
<proteinExistence type="predicted"/>
<name>A0A4V3FDX6_9BACT</name>
<dbReference type="Pfam" id="PF00581">
    <property type="entry name" value="Rhodanese"/>
    <property type="match status" value="1"/>
</dbReference>
<dbReference type="AlphaFoldDB" id="A0A4V3FDX6"/>
<keyword evidence="3" id="KW-0808">Transferase</keyword>
<keyword evidence="1" id="KW-0732">Signal</keyword>
<accession>A0A4V3FDX6</accession>
<dbReference type="CDD" id="cd00158">
    <property type="entry name" value="RHOD"/>
    <property type="match status" value="1"/>
</dbReference>
<evidence type="ECO:0000259" key="2">
    <source>
        <dbReference type="PROSITE" id="PS50206"/>
    </source>
</evidence>
<dbReference type="Gene3D" id="3.40.250.10">
    <property type="entry name" value="Rhodanese-like domain"/>
    <property type="match status" value="1"/>
</dbReference>
<feature type="domain" description="Rhodanese" evidence="2">
    <location>
        <begin position="36"/>
        <end position="126"/>
    </location>
</feature>
<sequence>MKRFSFLLSLCLMPLLTFGADAVKHVDAEKAAKLVAEGKVTVLDVRTADEYQEGHIKGAKNVDIMEKDFAKKLESMDKSKPVLVHCQAGGRSTRSLPTLEKLGFTEIYHLDGGLGGWVKEGKPVEK</sequence>
<evidence type="ECO:0000313" key="3">
    <source>
        <dbReference type="EMBL" id="TDU62464.1"/>
    </source>
</evidence>
<dbReference type="PANTHER" id="PTHR43031:SF1">
    <property type="entry name" value="PYRIDINE NUCLEOTIDE-DISULPHIDE OXIDOREDUCTASE"/>
    <property type="match status" value="1"/>
</dbReference>
<dbReference type="SUPFAM" id="SSF52821">
    <property type="entry name" value="Rhodanese/Cell cycle control phosphatase"/>
    <property type="match status" value="1"/>
</dbReference>
<comment type="caution">
    <text evidence="3">The sequence shown here is derived from an EMBL/GenBank/DDBJ whole genome shotgun (WGS) entry which is preliminary data.</text>
</comment>
<dbReference type="InterPro" id="IPR001763">
    <property type="entry name" value="Rhodanese-like_dom"/>
</dbReference>
<evidence type="ECO:0000256" key="1">
    <source>
        <dbReference type="SAM" id="SignalP"/>
    </source>
</evidence>
<dbReference type="Proteomes" id="UP000295662">
    <property type="component" value="Unassembled WGS sequence"/>
</dbReference>
<reference evidence="3 4" key="1">
    <citation type="submission" date="2019-03" db="EMBL/GenBank/DDBJ databases">
        <title>Genomic Encyclopedia of Archaeal and Bacterial Type Strains, Phase II (KMG-II): from individual species to whole genera.</title>
        <authorList>
            <person name="Goeker M."/>
        </authorList>
    </citation>
    <scope>NUCLEOTIDE SEQUENCE [LARGE SCALE GENOMIC DNA]</scope>
    <source>
        <strain evidence="3 4">ATCC 25309</strain>
    </source>
</reference>
<dbReference type="GO" id="GO:0016740">
    <property type="term" value="F:transferase activity"/>
    <property type="evidence" value="ECO:0007669"/>
    <property type="project" value="UniProtKB-KW"/>
</dbReference>
<dbReference type="InterPro" id="IPR036873">
    <property type="entry name" value="Rhodanese-like_dom_sf"/>
</dbReference>
<gene>
    <name evidence="3" type="ORF">EI77_04732</name>
</gene>